<gene>
    <name evidence="2" type="ORF">BYZ73_20675</name>
</gene>
<dbReference type="InterPro" id="IPR025359">
    <property type="entry name" value="SduA_C"/>
</dbReference>
<keyword evidence="3" id="KW-1185">Reference proteome</keyword>
<dbReference type="Pfam" id="PF14082">
    <property type="entry name" value="SduA_C"/>
    <property type="match status" value="1"/>
</dbReference>
<sequence length="424" mass="48714">MIDFKTRKSRVIFEYSSEFGSNTWVLSELRESGRVQISRVFRFQQSDLSDADRLLGQDATRDAEIDDQEVLRFRFAETKKGYHRIAGRLLGIRNDVWLQQDTVELERKTFVAERNINIFGRIAKLKEDESPIVVGDPEKIEGAISPEVFKELLANFPNSGEMNRYALARVEAVVGEAIQPMKSAREAYERYLNRRVSVVTDKPLEQAALIEAEIQKYLYLHDLIAQWLQKEEDRSEADWQRMIAKVILLIFPKYIAALESVPVSDVYSDPLRSTTREIDLCLVDASGALDVIEIKKPSAAAVLGRTLYRDNFVPTRELTGAIVQTEKYLFHLSKWGLKGEQKLTENFKNHLPAGLSIRIANPKGLIIMGRTPMVRKIQGRERDHQLDLDIIKRQYANMVDIMTYDDLLARLENVIASLQRRKLT</sequence>
<evidence type="ECO:0000313" key="2">
    <source>
        <dbReference type="EMBL" id="RAP39413.1"/>
    </source>
</evidence>
<organism evidence="2 3">
    <name type="scientific">Rhodovulum viride</name>
    <dbReference type="NCBI Taxonomy" id="1231134"/>
    <lineage>
        <taxon>Bacteria</taxon>
        <taxon>Pseudomonadati</taxon>
        <taxon>Pseudomonadota</taxon>
        <taxon>Alphaproteobacteria</taxon>
        <taxon>Rhodobacterales</taxon>
        <taxon>Paracoccaceae</taxon>
        <taxon>Rhodovulum</taxon>
    </lineage>
</organism>
<evidence type="ECO:0000259" key="1">
    <source>
        <dbReference type="Pfam" id="PF14082"/>
    </source>
</evidence>
<comment type="caution">
    <text evidence="2">The sequence shown here is derived from an EMBL/GenBank/DDBJ whole genome shotgun (WGS) entry which is preliminary data.</text>
</comment>
<dbReference type="Proteomes" id="UP000248659">
    <property type="component" value="Unassembled WGS sequence"/>
</dbReference>
<dbReference type="EMBL" id="MUAV01000062">
    <property type="protein sequence ID" value="RAP39413.1"/>
    <property type="molecule type" value="Genomic_DNA"/>
</dbReference>
<reference evidence="2 3" key="1">
    <citation type="submission" date="2017-01" db="EMBL/GenBank/DDBJ databases">
        <title>Genome sequence of Rhodovulum viride JA756.</title>
        <authorList>
            <person name="Lakshmi K.V."/>
            <person name="Tushar L.D."/>
            <person name="Sasikala C."/>
            <person name="Venkataramana C."/>
        </authorList>
    </citation>
    <scope>NUCLEOTIDE SEQUENCE [LARGE SCALE GENOMIC DNA]</scope>
    <source>
        <strain evidence="2 3">JA756</strain>
    </source>
</reference>
<dbReference type="RefSeq" id="WP_112317510.1">
    <property type="nucleotide sequence ID" value="NZ_MUAV01000062.1"/>
</dbReference>
<accession>A0ABX9DBA8</accession>
<protein>
    <recommendedName>
        <fullName evidence="1">Shedu protein SduA C-terminal domain-containing protein</fullName>
    </recommendedName>
</protein>
<feature type="domain" description="Shedu protein SduA C-terminal" evidence="1">
    <location>
        <begin position="234"/>
        <end position="408"/>
    </location>
</feature>
<name>A0ABX9DBA8_9RHOB</name>
<proteinExistence type="predicted"/>
<evidence type="ECO:0000313" key="3">
    <source>
        <dbReference type="Proteomes" id="UP000248659"/>
    </source>
</evidence>